<name>A0A161Q7K6_9PROT</name>
<accession>A0A161Q7K6</accession>
<sequence length="194" mass="20275">MTDQTREAPPVPPQDTRLPEAPPMPAEPGLTESGEAASEEAAALAALRARLDRRHRAELASLAAGMERERGELHRLLVDQGLETALARAGVAPALVAGAAALLRPLIEVAGDEGARLLTARLADGSTRPLADFVTDWAAGEGAAYLAAPDSHGGGARPEAGAGRHRRRADLGGPAERARFIREHGRAAYLDLDP</sequence>
<dbReference type="AlphaFoldDB" id="A0A161Q7K6"/>
<evidence type="ECO:0000256" key="1">
    <source>
        <dbReference type="SAM" id="MobiDB-lite"/>
    </source>
</evidence>
<dbReference type="EMBL" id="LPZR01000035">
    <property type="protein sequence ID" value="KYO56893.1"/>
    <property type="molecule type" value="Genomic_DNA"/>
</dbReference>
<feature type="region of interest" description="Disordered" evidence="1">
    <location>
        <begin position="1"/>
        <end position="41"/>
    </location>
</feature>
<protein>
    <submittedName>
        <fullName evidence="2">Uncharacterized protein</fullName>
    </submittedName>
</protein>
<evidence type="ECO:0000313" key="3">
    <source>
        <dbReference type="Proteomes" id="UP000075787"/>
    </source>
</evidence>
<reference evidence="2 3" key="1">
    <citation type="submission" date="2015-12" db="EMBL/GenBank/DDBJ databases">
        <title>Genome sequence of Tistrella mobilis MCCC 1A02139.</title>
        <authorList>
            <person name="Lu L."/>
            <person name="Lai Q."/>
            <person name="Shao Z."/>
            <person name="Qian P."/>
        </authorList>
    </citation>
    <scope>NUCLEOTIDE SEQUENCE [LARGE SCALE GENOMIC DNA]</scope>
    <source>
        <strain evidence="2 3">MCCC 1A02139</strain>
    </source>
</reference>
<gene>
    <name evidence="2" type="ORF">AUP44_02530</name>
</gene>
<dbReference type="GeneID" id="97241312"/>
<feature type="region of interest" description="Disordered" evidence="1">
    <location>
        <begin position="149"/>
        <end position="177"/>
    </location>
</feature>
<organism evidence="2 3">
    <name type="scientific">Tistrella mobilis</name>
    <dbReference type="NCBI Taxonomy" id="171437"/>
    <lineage>
        <taxon>Bacteria</taxon>
        <taxon>Pseudomonadati</taxon>
        <taxon>Pseudomonadota</taxon>
        <taxon>Alphaproteobacteria</taxon>
        <taxon>Geminicoccales</taxon>
        <taxon>Geminicoccaceae</taxon>
        <taxon>Tistrella</taxon>
    </lineage>
</organism>
<dbReference type="Proteomes" id="UP000075787">
    <property type="component" value="Unassembled WGS sequence"/>
</dbReference>
<evidence type="ECO:0000313" key="2">
    <source>
        <dbReference type="EMBL" id="KYO56893.1"/>
    </source>
</evidence>
<proteinExistence type="predicted"/>
<dbReference type="RefSeq" id="WP_062761799.1">
    <property type="nucleotide sequence ID" value="NZ_CP121045.1"/>
</dbReference>
<comment type="caution">
    <text evidence="2">The sequence shown here is derived from an EMBL/GenBank/DDBJ whole genome shotgun (WGS) entry which is preliminary data.</text>
</comment>